<dbReference type="OrthoDB" id="5873923at2759"/>
<feature type="domain" description="Ground-like" evidence="1">
    <location>
        <begin position="78"/>
        <end position="150"/>
    </location>
</feature>
<keyword evidence="3" id="KW-1185">Reference proteome</keyword>
<name>A0A183FJJ4_HELPZ</name>
<gene>
    <name evidence="2" type="ORF">HPBE_LOCUS7201</name>
</gene>
<accession>A0A3P8BEJ2</accession>
<dbReference type="InterPro" id="IPR007284">
    <property type="entry name" value="Ground-like_dom"/>
</dbReference>
<evidence type="ECO:0000313" key="3">
    <source>
        <dbReference type="Proteomes" id="UP000050761"/>
    </source>
</evidence>
<evidence type="ECO:0000259" key="1">
    <source>
        <dbReference type="Pfam" id="PF04155"/>
    </source>
</evidence>
<evidence type="ECO:0000313" key="4">
    <source>
        <dbReference type="WBParaSite" id="HPBE_0000720001-mRNA-1"/>
    </source>
</evidence>
<organism evidence="3 4">
    <name type="scientific">Heligmosomoides polygyrus</name>
    <name type="common">Parasitic roundworm</name>
    <dbReference type="NCBI Taxonomy" id="6339"/>
    <lineage>
        <taxon>Eukaryota</taxon>
        <taxon>Metazoa</taxon>
        <taxon>Ecdysozoa</taxon>
        <taxon>Nematoda</taxon>
        <taxon>Chromadorea</taxon>
        <taxon>Rhabditida</taxon>
        <taxon>Rhabditina</taxon>
        <taxon>Rhabditomorpha</taxon>
        <taxon>Strongyloidea</taxon>
        <taxon>Heligmosomidae</taxon>
        <taxon>Heligmosomoides</taxon>
    </lineage>
</organism>
<dbReference type="Pfam" id="PF04155">
    <property type="entry name" value="Ground-like"/>
    <property type="match status" value="1"/>
</dbReference>
<dbReference type="WBParaSite" id="HPBE_0000720001-mRNA-1">
    <property type="protein sequence ID" value="HPBE_0000720001-mRNA-1"/>
    <property type="gene ID" value="HPBE_0000720001"/>
</dbReference>
<reference evidence="2 3" key="1">
    <citation type="submission" date="2018-11" db="EMBL/GenBank/DDBJ databases">
        <authorList>
            <consortium name="Pathogen Informatics"/>
        </authorList>
    </citation>
    <scope>NUCLEOTIDE SEQUENCE [LARGE SCALE GENOMIC DNA]</scope>
</reference>
<dbReference type="EMBL" id="UZAH01025834">
    <property type="protein sequence ID" value="VDO71315.1"/>
    <property type="molecule type" value="Genomic_DNA"/>
</dbReference>
<dbReference type="Proteomes" id="UP000050761">
    <property type="component" value="Unassembled WGS sequence"/>
</dbReference>
<sequence length="156" mass="17582">MSALASRRDCLFSTNRFTLYSDSDVTLSLSDTNHKFVGFLETRVSSILWKIYAHQFLELFKSVIISAARVQAAPTFSDSKCNSKPLRELILEGIVKDDALASKRAIHDTSVKMFPQFTVDVICSGTGFTYLVSTTEHCEAQKDNVICFVYKRPLIR</sequence>
<dbReference type="AlphaFoldDB" id="A0A183FJJ4"/>
<reference evidence="4" key="2">
    <citation type="submission" date="2019-09" db="UniProtKB">
        <authorList>
            <consortium name="WormBaseParasite"/>
        </authorList>
    </citation>
    <scope>IDENTIFICATION</scope>
</reference>
<protein>
    <submittedName>
        <fullName evidence="4">Ground-like domain-containing protein</fullName>
    </submittedName>
</protein>
<proteinExistence type="predicted"/>
<accession>A0A183FJJ4</accession>
<evidence type="ECO:0000313" key="2">
    <source>
        <dbReference type="EMBL" id="VDO71315.1"/>
    </source>
</evidence>